<feature type="transmembrane region" description="Helical" evidence="9">
    <location>
        <begin position="61"/>
        <end position="84"/>
    </location>
</feature>
<feature type="compositionally biased region" description="Polar residues" evidence="12">
    <location>
        <begin position="167"/>
        <end position="177"/>
    </location>
</feature>
<dbReference type="PROSITE" id="PS00855">
    <property type="entry name" value="SPASE_II"/>
    <property type="match status" value="1"/>
</dbReference>
<evidence type="ECO:0000256" key="12">
    <source>
        <dbReference type="SAM" id="MobiDB-lite"/>
    </source>
</evidence>
<keyword evidence="2 9" id="KW-1003">Cell membrane</keyword>
<organism evidence="13 14">
    <name type="scientific">Thermogemmatispora aurantia</name>
    <dbReference type="NCBI Taxonomy" id="2045279"/>
    <lineage>
        <taxon>Bacteria</taxon>
        <taxon>Bacillati</taxon>
        <taxon>Chloroflexota</taxon>
        <taxon>Ktedonobacteria</taxon>
        <taxon>Thermogemmatisporales</taxon>
        <taxon>Thermogemmatisporaceae</taxon>
        <taxon>Thermogemmatispora</taxon>
    </lineage>
</organism>
<evidence type="ECO:0000256" key="1">
    <source>
        <dbReference type="ARBA" id="ARBA00006139"/>
    </source>
</evidence>
<dbReference type="EC" id="3.4.23.36" evidence="9"/>
<dbReference type="AlphaFoldDB" id="A0A5J4K7J3"/>
<keyword evidence="4 9" id="KW-0812">Transmembrane</keyword>
<keyword evidence="3 9" id="KW-0645">Protease</keyword>
<dbReference type="InterPro" id="IPR001872">
    <property type="entry name" value="Peptidase_A8"/>
</dbReference>
<protein>
    <recommendedName>
        <fullName evidence="9">Lipoprotein signal peptidase</fullName>
        <ecNumber evidence="9">3.4.23.36</ecNumber>
    </recommendedName>
    <alternativeName>
        <fullName evidence="9">Prolipoprotein signal peptidase</fullName>
    </alternativeName>
    <alternativeName>
        <fullName evidence="9">Signal peptidase II</fullName>
        <shortName evidence="9">SPase II</shortName>
    </alternativeName>
</protein>
<dbReference type="Pfam" id="PF01252">
    <property type="entry name" value="Peptidase_A8"/>
    <property type="match status" value="1"/>
</dbReference>
<evidence type="ECO:0000313" key="13">
    <source>
        <dbReference type="EMBL" id="GER83533.1"/>
    </source>
</evidence>
<dbReference type="PRINTS" id="PR00781">
    <property type="entry name" value="LIPOSIGPTASE"/>
</dbReference>
<dbReference type="HAMAP" id="MF_00161">
    <property type="entry name" value="LspA"/>
    <property type="match status" value="1"/>
</dbReference>
<evidence type="ECO:0000256" key="10">
    <source>
        <dbReference type="RuleBase" id="RU000594"/>
    </source>
</evidence>
<evidence type="ECO:0000256" key="6">
    <source>
        <dbReference type="ARBA" id="ARBA00022801"/>
    </source>
</evidence>
<sequence>MSARRARLYDLLALLVMVLVVALDQWTKALVVRYLSPPDSGRVVPLLGEYLSLYYTRNSGAAFGLFANSVVLAGLIAVAVAVVITLYLRGLNSGPLSYKLVFGLIIGGAVGNLIDRVRHGGYVVDFILFRIPQIGFRFAVFNLADSAITVGVILLLLLMVTGALPRTSGSAEQSPRRGTTAEIERAPTEQTATSPTLRPGQPPANSHR</sequence>
<evidence type="ECO:0000256" key="5">
    <source>
        <dbReference type="ARBA" id="ARBA00022750"/>
    </source>
</evidence>
<dbReference type="GO" id="GO:0004190">
    <property type="term" value="F:aspartic-type endopeptidase activity"/>
    <property type="evidence" value="ECO:0007669"/>
    <property type="project" value="UniProtKB-UniRule"/>
</dbReference>
<dbReference type="UniPathway" id="UPA00665"/>
<dbReference type="GO" id="GO:0005886">
    <property type="term" value="C:plasma membrane"/>
    <property type="evidence" value="ECO:0007669"/>
    <property type="project" value="UniProtKB-SubCell"/>
</dbReference>
<reference evidence="13 14" key="1">
    <citation type="journal article" date="2019" name="Int. J. Syst. Evol. Microbiol.">
        <title>Thermogemmatispora aurantia sp. nov. and Thermogemmatispora argillosa sp. nov., within the class Ktedonobacteria, and emended description of the genus Thermogemmatispora.</title>
        <authorList>
            <person name="Zheng Y."/>
            <person name="Wang C.M."/>
            <person name="Sakai Y."/>
            <person name="Abe K."/>
            <person name="Yokota A."/>
            <person name="Yabe S."/>
        </authorList>
    </citation>
    <scope>NUCLEOTIDE SEQUENCE [LARGE SCALE GENOMIC DNA]</scope>
    <source>
        <strain evidence="13 14">A1-2</strain>
    </source>
</reference>
<keyword evidence="7 9" id="KW-1133">Transmembrane helix</keyword>
<feature type="active site" evidence="9">
    <location>
        <position position="125"/>
    </location>
</feature>
<proteinExistence type="inferred from homology"/>
<comment type="pathway">
    <text evidence="9">Protein modification; lipoprotein biosynthesis (signal peptide cleavage).</text>
</comment>
<accession>A0A5J4K7J3</accession>
<feature type="transmembrane region" description="Helical" evidence="9">
    <location>
        <begin position="134"/>
        <end position="160"/>
    </location>
</feature>
<dbReference type="NCBIfam" id="TIGR00077">
    <property type="entry name" value="lspA"/>
    <property type="match status" value="1"/>
</dbReference>
<gene>
    <name evidence="9" type="primary">lspA</name>
    <name evidence="13" type="ORF">KTAU_21700</name>
</gene>
<keyword evidence="14" id="KW-1185">Reference proteome</keyword>
<evidence type="ECO:0000256" key="8">
    <source>
        <dbReference type="ARBA" id="ARBA00023136"/>
    </source>
</evidence>
<name>A0A5J4K7J3_9CHLR</name>
<dbReference type="PANTHER" id="PTHR33695">
    <property type="entry name" value="LIPOPROTEIN SIGNAL PEPTIDASE"/>
    <property type="match status" value="1"/>
</dbReference>
<feature type="transmembrane region" description="Helical" evidence="9">
    <location>
        <begin position="96"/>
        <end position="114"/>
    </location>
</feature>
<comment type="caution">
    <text evidence="13">The sequence shown here is derived from an EMBL/GenBank/DDBJ whole genome shotgun (WGS) entry which is preliminary data.</text>
</comment>
<comment type="caution">
    <text evidence="9">Lacks conserved residue(s) required for the propagation of feature annotation.</text>
</comment>
<dbReference type="Proteomes" id="UP000334820">
    <property type="component" value="Unassembled WGS sequence"/>
</dbReference>
<keyword evidence="8 9" id="KW-0472">Membrane</keyword>
<comment type="catalytic activity">
    <reaction evidence="9 10">
        <text>Release of signal peptides from bacterial membrane prolipoproteins. Hydrolyzes -Xaa-Yaa-Zaa-|-(S,diacylglyceryl)Cys-, in which Xaa is hydrophobic (preferably Leu), and Yaa (Ala or Ser) and Zaa (Gly or Ala) have small, neutral side chains.</text>
        <dbReference type="EC" id="3.4.23.36"/>
    </reaction>
</comment>
<keyword evidence="6 9" id="KW-0378">Hydrolase</keyword>
<evidence type="ECO:0000256" key="7">
    <source>
        <dbReference type="ARBA" id="ARBA00022989"/>
    </source>
</evidence>
<evidence type="ECO:0000313" key="14">
    <source>
        <dbReference type="Proteomes" id="UP000334820"/>
    </source>
</evidence>
<comment type="subcellular location">
    <subcellularLocation>
        <location evidence="9">Cell membrane</location>
        <topology evidence="9">Multi-pass membrane protein</topology>
    </subcellularLocation>
</comment>
<feature type="region of interest" description="Disordered" evidence="12">
    <location>
        <begin position="166"/>
        <end position="208"/>
    </location>
</feature>
<dbReference type="GO" id="GO:0006508">
    <property type="term" value="P:proteolysis"/>
    <property type="evidence" value="ECO:0007669"/>
    <property type="project" value="UniProtKB-KW"/>
</dbReference>
<comment type="function">
    <text evidence="9 10">This protein specifically catalyzes the removal of signal peptides from prolipoproteins.</text>
</comment>
<keyword evidence="5 9" id="KW-0064">Aspartyl protease</keyword>
<dbReference type="RefSeq" id="WP_151728301.1">
    <property type="nucleotide sequence ID" value="NZ_BKZV01000003.1"/>
</dbReference>
<feature type="active site" evidence="9">
    <location>
        <position position="145"/>
    </location>
</feature>
<evidence type="ECO:0000256" key="9">
    <source>
        <dbReference type="HAMAP-Rule" id="MF_00161"/>
    </source>
</evidence>
<evidence type="ECO:0000256" key="2">
    <source>
        <dbReference type="ARBA" id="ARBA00022475"/>
    </source>
</evidence>
<dbReference type="PANTHER" id="PTHR33695:SF1">
    <property type="entry name" value="LIPOPROTEIN SIGNAL PEPTIDASE"/>
    <property type="match status" value="1"/>
</dbReference>
<dbReference type="EMBL" id="BKZV01000003">
    <property type="protein sequence ID" value="GER83533.1"/>
    <property type="molecule type" value="Genomic_DNA"/>
</dbReference>
<comment type="similarity">
    <text evidence="1 9 11">Belongs to the peptidase A8 family.</text>
</comment>
<evidence type="ECO:0000256" key="3">
    <source>
        <dbReference type="ARBA" id="ARBA00022670"/>
    </source>
</evidence>
<evidence type="ECO:0000256" key="11">
    <source>
        <dbReference type="RuleBase" id="RU004181"/>
    </source>
</evidence>
<evidence type="ECO:0000256" key="4">
    <source>
        <dbReference type="ARBA" id="ARBA00022692"/>
    </source>
</evidence>